<feature type="domain" description="HpcH/HpaI aldolase/citrate lyase" evidence="4">
    <location>
        <begin position="36"/>
        <end position="225"/>
    </location>
</feature>
<dbReference type="EMBL" id="CP036433">
    <property type="protein sequence ID" value="QDU92962.1"/>
    <property type="molecule type" value="Genomic_DNA"/>
</dbReference>
<dbReference type="AlphaFoldDB" id="A0A518DMB6"/>
<gene>
    <name evidence="5" type="primary">hpcH_1</name>
    <name evidence="5" type="ORF">Pla8534_07350</name>
</gene>
<dbReference type="Gene3D" id="3.20.20.60">
    <property type="entry name" value="Phosphoenolpyruvate-binding domains"/>
    <property type="match status" value="1"/>
</dbReference>
<keyword evidence="2" id="KW-0479">Metal-binding</keyword>
<evidence type="ECO:0000256" key="2">
    <source>
        <dbReference type="ARBA" id="ARBA00022723"/>
    </source>
</evidence>
<organism evidence="5 6">
    <name type="scientific">Lignipirellula cremea</name>
    <dbReference type="NCBI Taxonomy" id="2528010"/>
    <lineage>
        <taxon>Bacteria</taxon>
        <taxon>Pseudomonadati</taxon>
        <taxon>Planctomycetota</taxon>
        <taxon>Planctomycetia</taxon>
        <taxon>Pirellulales</taxon>
        <taxon>Pirellulaceae</taxon>
        <taxon>Lignipirellula</taxon>
    </lineage>
</organism>
<accession>A0A518DMB6</accession>
<dbReference type="InterPro" id="IPR040442">
    <property type="entry name" value="Pyrv_kinase-like_dom_sf"/>
</dbReference>
<dbReference type="InterPro" id="IPR015813">
    <property type="entry name" value="Pyrv/PenolPyrv_kinase-like_dom"/>
</dbReference>
<dbReference type="PANTHER" id="PTHR30502">
    <property type="entry name" value="2-KETO-3-DEOXY-L-RHAMNONATE ALDOLASE"/>
    <property type="match status" value="1"/>
</dbReference>
<dbReference type="KEGG" id="lcre:Pla8534_07350"/>
<evidence type="ECO:0000256" key="1">
    <source>
        <dbReference type="ARBA" id="ARBA00005568"/>
    </source>
</evidence>
<evidence type="ECO:0000313" key="6">
    <source>
        <dbReference type="Proteomes" id="UP000317648"/>
    </source>
</evidence>
<dbReference type="GO" id="GO:0005737">
    <property type="term" value="C:cytoplasm"/>
    <property type="evidence" value="ECO:0007669"/>
    <property type="project" value="TreeGrafter"/>
</dbReference>
<protein>
    <submittedName>
        <fullName evidence="5">4-hydroxy-2-oxo-heptane-1,7-dioate aldolase</fullName>
        <ecNumber evidence="5">4.1.2.52</ecNumber>
    </submittedName>
</protein>
<dbReference type="SUPFAM" id="SSF51621">
    <property type="entry name" value="Phosphoenolpyruvate/pyruvate domain"/>
    <property type="match status" value="1"/>
</dbReference>
<dbReference type="GO" id="GO:0046872">
    <property type="term" value="F:metal ion binding"/>
    <property type="evidence" value="ECO:0007669"/>
    <property type="project" value="UniProtKB-KW"/>
</dbReference>
<dbReference type="OrthoDB" id="86160at2"/>
<keyword evidence="6" id="KW-1185">Reference proteome</keyword>
<name>A0A518DMB6_9BACT</name>
<evidence type="ECO:0000313" key="5">
    <source>
        <dbReference type="EMBL" id="QDU92962.1"/>
    </source>
</evidence>
<dbReference type="RefSeq" id="WP_145049357.1">
    <property type="nucleotide sequence ID" value="NZ_CP036433.1"/>
</dbReference>
<dbReference type="InterPro" id="IPR005000">
    <property type="entry name" value="Aldolase/citrate-lyase_domain"/>
</dbReference>
<sequence>MPTGAEIREALHAGRKVFSTAAIAPSTYWPQFIKETGIDFVFIDTEHVPLSRETVAWMCRTYDALGVPPVVRIPCNDLYEASKVLDGGARGVIGPYLETVEQARAIVGAARWRPLKGRRLEEALDDASVLEPELRAYLEKRNADTLCIANIESVAAIENLAEIARTPGLDAVLIGPHDLSCSLGIPEQYDHARFDEAVQTIFRVAREAGIGAGIHYWESVEREIEWAQAGGNLIMHSSDITMMKQTLANDMARLRKALS</sequence>
<dbReference type="InterPro" id="IPR050251">
    <property type="entry name" value="HpcH-HpaI_aldolase"/>
</dbReference>
<comment type="similarity">
    <text evidence="1">Belongs to the HpcH/HpaI aldolase family.</text>
</comment>
<dbReference type="GO" id="GO:0016832">
    <property type="term" value="F:aldehyde-lyase activity"/>
    <property type="evidence" value="ECO:0007669"/>
    <property type="project" value="TreeGrafter"/>
</dbReference>
<reference evidence="5 6" key="1">
    <citation type="submission" date="2019-02" db="EMBL/GenBank/DDBJ databases">
        <title>Deep-cultivation of Planctomycetes and their phenomic and genomic characterization uncovers novel biology.</title>
        <authorList>
            <person name="Wiegand S."/>
            <person name="Jogler M."/>
            <person name="Boedeker C."/>
            <person name="Pinto D."/>
            <person name="Vollmers J."/>
            <person name="Rivas-Marin E."/>
            <person name="Kohn T."/>
            <person name="Peeters S.H."/>
            <person name="Heuer A."/>
            <person name="Rast P."/>
            <person name="Oberbeckmann S."/>
            <person name="Bunk B."/>
            <person name="Jeske O."/>
            <person name="Meyerdierks A."/>
            <person name="Storesund J.E."/>
            <person name="Kallscheuer N."/>
            <person name="Luecker S."/>
            <person name="Lage O.M."/>
            <person name="Pohl T."/>
            <person name="Merkel B.J."/>
            <person name="Hornburger P."/>
            <person name="Mueller R.-W."/>
            <person name="Bruemmer F."/>
            <person name="Labrenz M."/>
            <person name="Spormann A.M."/>
            <person name="Op den Camp H."/>
            <person name="Overmann J."/>
            <person name="Amann R."/>
            <person name="Jetten M.S.M."/>
            <person name="Mascher T."/>
            <person name="Medema M.H."/>
            <person name="Devos D.P."/>
            <person name="Kaster A.-K."/>
            <person name="Ovreas L."/>
            <person name="Rohde M."/>
            <person name="Galperin M.Y."/>
            <person name="Jogler C."/>
        </authorList>
    </citation>
    <scope>NUCLEOTIDE SEQUENCE [LARGE SCALE GENOMIC DNA]</scope>
    <source>
        <strain evidence="5 6">Pla85_3_4</strain>
    </source>
</reference>
<proteinExistence type="inferred from homology"/>
<dbReference type="Proteomes" id="UP000317648">
    <property type="component" value="Chromosome"/>
</dbReference>
<evidence type="ECO:0000259" key="4">
    <source>
        <dbReference type="Pfam" id="PF03328"/>
    </source>
</evidence>
<dbReference type="Pfam" id="PF03328">
    <property type="entry name" value="HpcH_HpaI"/>
    <property type="match status" value="1"/>
</dbReference>
<evidence type="ECO:0000256" key="3">
    <source>
        <dbReference type="ARBA" id="ARBA00023239"/>
    </source>
</evidence>
<dbReference type="EC" id="4.1.2.52" evidence="5"/>
<keyword evidence="3 5" id="KW-0456">Lyase</keyword>
<dbReference type="PANTHER" id="PTHR30502:SF0">
    <property type="entry name" value="PHOSPHOENOLPYRUVATE CARBOXYLASE FAMILY PROTEIN"/>
    <property type="match status" value="1"/>
</dbReference>